<dbReference type="AlphaFoldDB" id="A0A392TTW4"/>
<name>A0A392TTW4_9FABA</name>
<dbReference type="Proteomes" id="UP000265520">
    <property type="component" value="Unassembled WGS sequence"/>
</dbReference>
<accession>A0A392TTW4</accession>
<protein>
    <submittedName>
        <fullName evidence="2">Uncharacterized protein</fullName>
    </submittedName>
</protein>
<reference evidence="2 3" key="1">
    <citation type="journal article" date="2018" name="Front. Plant Sci.">
        <title>Red Clover (Trifolium pratense) and Zigzag Clover (T. medium) - A Picture of Genomic Similarities and Differences.</title>
        <authorList>
            <person name="Dluhosova J."/>
            <person name="Istvanek J."/>
            <person name="Nedelnik J."/>
            <person name="Repkova J."/>
        </authorList>
    </citation>
    <scope>NUCLEOTIDE SEQUENCE [LARGE SCALE GENOMIC DNA]</scope>
    <source>
        <strain evidence="3">cv. 10/8</strain>
        <tissue evidence="2">Leaf</tissue>
    </source>
</reference>
<feature type="compositionally biased region" description="Basic and acidic residues" evidence="1">
    <location>
        <begin position="1"/>
        <end position="33"/>
    </location>
</feature>
<organism evidence="2 3">
    <name type="scientific">Trifolium medium</name>
    <dbReference type="NCBI Taxonomy" id="97028"/>
    <lineage>
        <taxon>Eukaryota</taxon>
        <taxon>Viridiplantae</taxon>
        <taxon>Streptophyta</taxon>
        <taxon>Embryophyta</taxon>
        <taxon>Tracheophyta</taxon>
        <taxon>Spermatophyta</taxon>
        <taxon>Magnoliopsida</taxon>
        <taxon>eudicotyledons</taxon>
        <taxon>Gunneridae</taxon>
        <taxon>Pentapetalae</taxon>
        <taxon>rosids</taxon>
        <taxon>fabids</taxon>
        <taxon>Fabales</taxon>
        <taxon>Fabaceae</taxon>
        <taxon>Papilionoideae</taxon>
        <taxon>50 kb inversion clade</taxon>
        <taxon>NPAAA clade</taxon>
        <taxon>Hologalegina</taxon>
        <taxon>IRL clade</taxon>
        <taxon>Trifolieae</taxon>
        <taxon>Trifolium</taxon>
    </lineage>
</organism>
<feature type="compositionally biased region" description="Basic and acidic residues" evidence="1">
    <location>
        <begin position="42"/>
        <end position="57"/>
    </location>
</feature>
<feature type="region of interest" description="Disordered" evidence="1">
    <location>
        <begin position="1"/>
        <end position="57"/>
    </location>
</feature>
<dbReference type="EMBL" id="LXQA010657532">
    <property type="protein sequence ID" value="MCI64512.1"/>
    <property type="molecule type" value="Genomic_DNA"/>
</dbReference>
<proteinExistence type="predicted"/>
<evidence type="ECO:0000313" key="2">
    <source>
        <dbReference type="EMBL" id="MCI64512.1"/>
    </source>
</evidence>
<keyword evidence="3" id="KW-1185">Reference proteome</keyword>
<evidence type="ECO:0000256" key="1">
    <source>
        <dbReference type="SAM" id="MobiDB-lite"/>
    </source>
</evidence>
<comment type="caution">
    <text evidence="2">The sequence shown here is derived from an EMBL/GenBank/DDBJ whole genome shotgun (WGS) entry which is preliminary data.</text>
</comment>
<evidence type="ECO:0000313" key="3">
    <source>
        <dbReference type="Proteomes" id="UP000265520"/>
    </source>
</evidence>
<sequence length="57" mass="6713">MDKEDKEEPDGKMVKKELRQNGTEKEGSEDHVLGHKGGASQKQREMTWTRQWKRQES</sequence>
<feature type="non-terminal residue" evidence="2">
    <location>
        <position position="57"/>
    </location>
</feature>